<evidence type="ECO:0000313" key="2">
    <source>
        <dbReference type="Proteomes" id="UP000035054"/>
    </source>
</evidence>
<name>A0A6N3X4N8_9SYNE</name>
<evidence type="ECO:0000313" key="1">
    <source>
        <dbReference type="EMBL" id="KKZ14981.1"/>
    </source>
</evidence>
<dbReference type="EMBL" id="JXUO01000089">
    <property type="protein sequence ID" value="KKZ14981.1"/>
    <property type="molecule type" value="Genomic_DNA"/>
</dbReference>
<dbReference type="Proteomes" id="UP000035054">
    <property type="component" value="Unassembled WGS sequence"/>
</dbReference>
<gene>
    <name evidence="1" type="ORF">TH68_02865</name>
</gene>
<proteinExistence type="predicted"/>
<dbReference type="AlphaFoldDB" id="A0A6N3X4N8"/>
<sequence length="68" mass="7480">MLAHLFWFGEHQLERIKPFFTKAGGVSRVAESGVERQSISFAMACAGWMPHLLMDLTKPSTSVSAAGR</sequence>
<reference evidence="1 2" key="1">
    <citation type="submission" date="2015-01" db="EMBL/GenBank/DDBJ databases">
        <title>Lifestyle Evolution in Cyanobacterial Symbionts of Sponges.</title>
        <authorList>
            <person name="Burgsdorf I."/>
            <person name="Slaby B.M."/>
            <person name="Handley K.M."/>
            <person name="Haber M."/>
            <person name="Blom J."/>
            <person name="Marshall C.W."/>
            <person name="Gilbert J.A."/>
            <person name="Hentschel U."/>
            <person name="Steindler L."/>
        </authorList>
    </citation>
    <scope>NUCLEOTIDE SEQUENCE [LARGE SCALE GENOMIC DNA]</scope>
    <source>
        <strain evidence="1">142</strain>
    </source>
</reference>
<comment type="caution">
    <text evidence="1">The sequence shown here is derived from an EMBL/GenBank/DDBJ whole genome shotgun (WGS) entry which is preliminary data.</text>
</comment>
<organism evidence="1 2">
    <name type="scientific">Candidatus Synechococcus spongiarum 142</name>
    <dbReference type="NCBI Taxonomy" id="1608213"/>
    <lineage>
        <taxon>Bacteria</taxon>
        <taxon>Bacillati</taxon>
        <taxon>Cyanobacteriota</taxon>
        <taxon>Cyanophyceae</taxon>
        <taxon>Synechococcales</taxon>
        <taxon>Synechococcaceae</taxon>
        <taxon>Synechococcus</taxon>
    </lineage>
</organism>
<protein>
    <submittedName>
        <fullName evidence="1">Uncharacterized protein</fullName>
    </submittedName>
</protein>
<accession>A0A6N3X4N8</accession>